<dbReference type="PANTHER" id="PTHR42760">
    <property type="entry name" value="SHORT-CHAIN DEHYDROGENASES/REDUCTASES FAMILY MEMBER"/>
    <property type="match status" value="1"/>
</dbReference>
<dbReference type="InterPro" id="IPR020904">
    <property type="entry name" value="Sc_DH/Rdtase_CS"/>
</dbReference>
<dbReference type="InterPro" id="IPR036291">
    <property type="entry name" value="NAD(P)-bd_dom_sf"/>
</dbReference>
<dbReference type="AlphaFoldDB" id="A0A0R1FFD5"/>
<keyword evidence="2" id="KW-0560">Oxidoreductase</keyword>
<dbReference type="InterPro" id="IPR002347">
    <property type="entry name" value="SDR_fam"/>
</dbReference>
<accession>A0A0R1FFD5</accession>
<organism evidence="3 4">
    <name type="scientific">Loigolactobacillus coryniformis subsp. coryniformis KCTC 3167 = DSM 20001</name>
    <dbReference type="NCBI Taxonomy" id="913848"/>
    <lineage>
        <taxon>Bacteria</taxon>
        <taxon>Bacillati</taxon>
        <taxon>Bacillota</taxon>
        <taxon>Bacilli</taxon>
        <taxon>Lactobacillales</taxon>
        <taxon>Lactobacillaceae</taxon>
        <taxon>Loigolactobacillus</taxon>
    </lineage>
</organism>
<name>A0A0R1FFD5_9LACO</name>
<dbReference type="PROSITE" id="PS00061">
    <property type="entry name" value="ADH_SHORT"/>
    <property type="match status" value="1"/>
</dbReference>
<comment type="caution">
    <text evidence="3">The sequence shown here is derived from an EMBL/GenBank/DDBJ whole genome shotgun (WGS) entry which is preliminary data.</text>
</comment>
<dbReference type="RefSeq" id="WP_056943242.1">
    <property type="nucleotide sequence ID" value="NZ_AZCN01000002.1"/>
</dbReference>
<dbReference type="GO" id="GO:0016616">
    <property type="term" value="F:oxidoreductase activity, acting on the CH-OH group of donors, NAD or NADP as acceptor"/>
    <property type="evidence" value="ECO:0007669"/>
    <property type="project" value="TreeGrafter"/>
</dbReference>
<dbReference type="GO" id="GO:0008206">
    <property type="term" value="P:bile acid metabolic process"/>
    <property type="evidence" value="ECO:0007669"/>
    <property type="project" value="UniProtKB-ARBA"/>
</dbReference>
<dbReference type="GeneID" id="65916771"/>
<dbReference type="Pfam" id="PF13561">
    <property type="entry name" value="adh_short_C2"/>
    <property type="match status" value="1"/>
</dbReference>
<dbReference type="Proteomes" id="UP000051181">
    <property type="component" value="Unassembled WGS sequence"/>
</dbReference>
<evidence type="ECO:0000313" key="4">
    <source>
        <dbReference type="Proteomes" id="UP000051181"/>
    </source>
</evidence>
<proteinExistence type="inferred from homology"/>
<dbReference type="PRINTS" id="PR00081">
    <property type="entry name" value="GDHRDH"/>
</dbReference>
<reference evidence="3 4" key="1">
    <citation type="journal article" date="2015" name="Genome Announc.">
        <title>Expanding the biotechnology potential of lactobacilli through comparative genomics of 213 strains and associated genera.</title>
        <authorList>
            <person name="Sun Z."/>
            <person name="Harris H.M."/>
            <person name="McCann A."/>
            <person name="Guo C."/>
            <person name="Argimon S."/>
            <person name="Zhang W."/>
            <person name="Yang X."/>
            <person name="Jeffery I.B."/>
            <person name="Cooney J.C."/>
            <person name="Kagawa T.F."/>
            <person name="Liu W."/>
            <person name="Song Y."/>
            <person name="Salvetti E."/>
            <person name="Wrobel A."/>
            <person name="Rasinkangas P."/>
            <person name="Parkhill J."/>
            <person name="Rea M.C."/>
            <person name="O'Sullivan O."/>
            <person name="Ritari J."/>
            <person name="Douillard F.P."/>
            <person name="Paul Ross R."/>
            <person name="Yang R."/>
            <person name="Briner A.E."/>
            <person name="Felis G.E."/>
            <person name="de Vos W.M."/>
            <person name="Barrangou R."/>
            <person name="Klaenhammer T.R."/>
            <person name="Caufield P.W."/>
            <person name="Cui Y."/>
            <person name="Zhang H."/>
            <person name="O'Toole P.W."/>
        </authorList>
    </citation>
    <scope>NUCLEOTIDE SEQUENCE [LARGE SCALE GENOMIC DNA]</scope>
    <source>
        <strain evidence="3 4">DSM 20001</strain>
    </source>
</reference>
<comment type="similarity">
    <text evidence="1">Belongs to the short-chain dehydrogenases/reductases (SDR) family.</text>
</comment>
<gene>
    <name evidence="3" type="ORF">FD22_GL000732</name>
</gene>
<dbReference type="SMR" id="A0A0R1FFD5"/>
<sequence>MTGRLIGKVALVTGGTKGIGLSCAQRFVEEGAKVVITGRHVDLGEAALATINAPEALSFMQQDTSDDQEWPQIIKAVQDKVGKLDILVNNAGICFFKDIEHTTAAEWRKIQSINLDGVFFGTKYALIAMKDHGGSIINMSSIEGLIGEPMLAAYNASKGGVRLFSKSAALYAAKEGYNVRINTVHPGYIHTPLVDCAPDVVTHEEQLTPMGHLGEPVDIANMCVFLASDESKFATGAEFVVDGGYTAQ</sequence>
<dbReference type="SUPFAM" id="SSF51735">
    <property type="entry name" value="NAD(P)-binding Rossmann-fold domains"/>
    <property type="match status" value="1"/>
</dbReference>
<dbReference type="FunFam" id="3.40.50.720:FF:000084">
    <property type="entry name" value="Short-chain dehydrogenase reductase"/>
    <property type="match status" value="1"/>
</dbReference>
<dbReference type="eggNOG" id="COG1028">
    <property type="taxonomic scope" value="Bacteria"/>
</dbReference>
<evidence type="ECO:0000313" key="3">
    <source>
        <dbReference type="EMBL" id="KRK19171.1"/>
    </source>
</evidence>
<protein>
    <submittedName>
        <fullName evidence="3">Short-chain alcohol dehydrogenase</fullName>
    </submittedName>
</protein>
<evidence type="ECO:0000256" key="2">
    <source>
        <dbReference type="ARBA" id="ARBA00023002"/>
    </source>
</evidence>
<evidence type="ECO:0000256" key="1">
    <source>
        <dbReference type="ARBA" id="ARBA00006484"/>
    </source>
</evidence>
<dbReference type="PATRIC" id="fig|913848.6.peg.761"/>
<dbReference type="EMBL" id="AZCN01000002">
    <property type="protein sequence ID" value="KRK19171.1"/>
    <property type="molecule type" value="Genomic_DNA"/>
</dbReference>
<dbReference type="NCBIfam" id="NF005559">
    <property type="entry name" value="PRK07231.1"/>
    <property type="match status" value="1"/>
</dbReference>
<dbReference type="Gene3D" id="3.40.50.720">
    <property type="entry name" value="NAD(P)-binding Rossmann-like Domain"/>
    <property type="match status" value="1"/>
</dbReference>
<dbReference type="PRINTS" id="PR00080">
    <property type="entry name" value="SDRFAMILY"/>
</dbReference>